<dbReference type="InterPro" id="IPR009799">
    <property type="entry name" value="EthD_dom"/>
</dbReference>
<reference evidence="3 4" key="1">
    <citation type="submission" date="2016-05" db="EMBL/GenBank/DDBJ databases">
        <title>A degradative enzymes factory behind the ericoid mycorrhizal symbiosis.</title>
        <authorList>
            <consortium name="DOE Joint Genome Institute"/>
            <person name="Martino E."/>
            <person name="Morin E."/>
            <person name="Grelet G."/>
            <person name="Kuo A."/>
            <person name="Kohler A."/>
            <person name="Daghino S."/>
            <person name="Barry K."/>
            <person name="Choi C."/>
            <person name="Cichocki N."/>
            <person name="Clum A."/>
            <person name="Copeland A."/>
            <person name="Hainaut M."/>
            <person name="Haridas S."/>
            <person name="Labutti K."/>
            <person name="Lindquist E."/>
            <person name="Lipzen A."/>
            <person name="Khouja H.-R."/>
            <person name="Murat C."/>
            <person name="Ohm R."/>
            <person name="Olson A."/>
            <person name="Spatafora J."/>
            <person name="Veneault-Fourrey C."/>
            <person name="Henrissat B."/>
            <person name="Grigoriev I."/>
            <person name="Martin F."/>
            <person name="Perotto S."/>
        </authorList>
    </citation>
    <scope>NUCLEOTIDE SEQUENCE [LARGE SCALE GENOMIC DNA]</scope>
    <source>
        <strain evidence="3 4">UAMH 7357</strain>
    </source>
</reference>
<organism evidence="3 4">
    <name type="scientific">Hyaloscypha hepaticicola</name>
    <dbReference type="NCBI Taxonomy" id="2082293"/>
    <lineage>
        <taxon>Eukaryota</taxon>
        <taxon>Fungi</taxon>
        <taxon>Dikarya</taxon>
        <taxon>Ascomycota</taxon>
        <taxon>Pezizomycotina</taxon>
        <taxon>Leotiomycetes</taxon>
        <taxon>Helotiales</taxon>
        <taxon>Hyaloscyphaceae</taxon>
        <taxon>Hyaloscypha</taxon>
    </lineage>
</organism>
<proteinExistence type="inferred from homology"/>
<comment type="similarity">
    <text evidence="1">Belongs to the tpcK family.</text>
</comment>
<dbReference type="Gene3D" id="3.30.70.100">
    <property type="match status" value="1"/>
</dbReference>
<gene>
    <name evidence="3" type="ORF">NA56DRAFT_649970</name>
</gene>
<dbReference type="Pfam" id="PF07110">
    <property type="entry name" value="EthD"/>
    <property type="match status" value="1"/>
</dbReference>
<keyword evidence="4" id="KW-1185">Reference proteome</keyword>
<sequence>MPYNILILSTRKPGLSSAEFKDRYEGHVRLLKFYAGGLFLKRYRRYYLHSGVGDHPVVLRGNKAFFDFGAVAEVGFDEEASHHTFIESLSTEEVSAKIVADELEFSDPEKLASVVVGSIQETKA</sequence>
<dbReference type="GO" id="GO:0016491">
    <property type="term" value="F:oxidoreductase activity"/>
    <property type="evidence" value="ECO:0007669"/>
    <property type="project" value="InterPro"/>
</dbReference>
<dbReference type="Proteomes" id="UP000235672">
    <property type="component" value="Unassembled WGS sequence"/>
</dbReference>
<evidence type="ECO:0000313" key="4">
    <source>
        <dbReference type="Proteomes" id="UP000235672"/>
    </source>
</evidence>
<evidence type="ECO:0000259" key="2">
    <source>
        <dbReference type="Pfam" id="PF07110"/>
    </source>
</evidence>
<protein>
    <recommendedName>
        <fullName evidence="2">EthD domain-containing protein</fullName>
    </recommendedName>
</protein>
<dbReference type="SUPFAM" id="SSF54909">
    <property type="entry name" value="Dimeric alpha+beta barrel"/>
    <property type="match status" value="1"/>
</dbReference>
<evidence type="ECO:0000256" key="1">
    <source>
        <dbReference type="ARBA" id="ARBA00005986"/>
    </source>
</evidence>
<dbReference type="EMBL" id="KZ613511">
    <property type="protein sequence ID" value="PMD15722.1"/>
    <property type="molecule type" value="Genomic_DNA"/>
</dbReference>
<feature type="domain" description="EthD" evidence="2">
    <location>
        <begin position="12"/>
        <end position="108"/>
    </location>
</feature>
<name>A0A2J6PNW8_9HELO</name>
<dbReference type="AlphaFoldDB" id="A0A2J6PNW8"/>
<evidence type="ECO:0000313" key="3">
    <source>
        <dbReference type="EMBL" id="PMD15722.1"/>
    </source>
</evidence>
<accession>A0A2J6PNW8</accession>
<dbReference type="OrthoDB" id="3550868at2759"/>
<dbReference type="InterPro" id="IPR011008">
    <property type="entry name" value="Dimeric_a/b-barrel"/>
</dbReference>